<comment type="caution">
    <text evidence="6">Lacks conserved residue(s) required for the propagation of feature annotation.</text>
</comment>
<evidence type="ECO:0000256" key="3">
    <source>
        <dbReference type="ARBA" id="ARBA00022692"/>
    </source>
</evidence>
<evidence type="ECO:0000256" key="6">
    <source>
        <dbReference type="RuleBase" id="RU365102"/>
    </source>
</evidence>
<comment type="subcellular location">
    <subcellularLocation>
        <location evidence="1 6">Membrane</location>
        <topology evidence="1 6">Multi-pass membrane protein</topology>
    </subcellularLocation>
</comment>
<evidence type="ECO:0000256" key="2">
    <source>
        <dbReference type="ARBA" id="ARBA00009190"/>
    </source>
</evidence>
<feature type="transmembrane region" description="Helical" evidence="6">
    <location>
        <begin position="131"/>
        <end position="151"/>
    </location>
</feature>
<organism evidence="7">
    <name type="scientific">candidate division WOR-3 bacterium</name>
    <dbReference type="NCBI Taxonomy" id="2052148"/>
    <lineage>
        <taxon>Bacteria</taxon>
        <taxon>Bacteria division WOR-3</taxon>
    </lineage>
</organism>
<keyword evidence="5 6" id="KW-0472">Membrane</keyword>
<dbReference type="PANTHER" id="PTHR12608">
    <property type="entry name" value="TRANSMEMBRANE PROTEIN HTP-1 RELATED"/>
    <property type="match status" value="1"/>
</dbReference>
<gene>
    <name evidence="7" type="ORF">ENP86_00390</name>
</gene>
<dbReference type="InterPro" id="IPR001727">
    <property type="entry name" value="GDT1-like"/>
</dbReference>
<protein>
    <recommendedName>
        <fullName evidence="6">GDT1 family protein</fullName>
    </recommendedName>
</protein>
<reference evidence="7" key="1">
    <citation type="journal article" date="2020" name="mSystems">
        <title>Genome- and Community-Level Interaction Insights into Carbon Utilization and Element Cycling Functions of Hydrothermarchaeota in Hydrothermal Sediment.</title>
        <authorList>
            <person name="Zhou Z."/>
            <person name="Liu Y."/>
            <person name="Xu W."/>
            <person name="Pan J."/>
            <person name="Luo Z.H."/>
            <person name="Li M."/>
        </authorList>
    </citation>
    <scope>NUCLEOTIDE SEQUENCE [LARGE SCALE GENOMIC DNA]</scope>
    <source>
        <strain evidence="7">SpSt-258</strain>
    </source>
</reference>
<comment type="similarity">
    <text evidence="2 6">Belongs to the GDT1 family.</text>
</comment>
<proteinExistence type="inferred from homology"/>
<accession>A0A7V1EGY5</accession>
<evidence type="ECO:0000256" key="5">
    <source>
        <dbReference type="ARBA" id="ARBA00023136"/>
    </source>
</evidence>
<feature type="transmembrane region" description="Helical" evidence="6">
    <location>
        <begin position="36"/>
        <end position="56"/>
    </location>
</feature>
<dbReference type="EMBL" id="DSKY01000002">
    <property type="protein sequence ID" value="HDY58006.1"/>
    <property type="molecule type" value="Genomic_DNA"/>
</dbReference>
<dbReference type="GO" id="GO:0016020">
    <property type="term" value="C:membrane"/>
    <property type="evidence" value="ECO:0007669"/>
    <property type="project" value="UniProtKB-SubCell"/>
</dbReference>
<dbReference type="GO" id="GO:0046873">
    <property type="term" value="F:metal ion transmembrane transporter activity"/>
    <property type="evidence" value="ECO:0007669"/>
    <property type="project" value="InterPro"/>
</dbReference>
<sequence length="184" mass="20222">MLEDFLIPFVTIGLAELGDKTQIAVLCLSTQTRKHFLLLAGVLLAFFITDGIAVILGNYATNIIPEKYIKIAGGIIFIIFSIVTLLRREDERAECDLKNPFLTGFGVIFVSEFGDKTQIAAGLFATRYQPLLVLTGVVLALGILSLMAVYLGKFIMEKVPRRLISYIAGAVFIIIGITYLLMSI</sequence>
<dbReference type="AlphaFoldDB" id="A0A7V1EGY5"/>
<feature type="transmembrane region" description="Helical" evidence="6">
    <location>
        <begin position="163"/>
        <end position="182"/>
    </location>
</feature>
<dbReference type="PANTHER" id="PTHR12608:SF1">
    <property type="entry name" value="TRANSMEMBRANE PROTEIN 165"/>
    <property type="match status" value="1"/>
</dbReference>
<keyword evidence="3 6" id="KW-0812">Transmembrane</keyword>
<evidence type="ECO:0000313" key="7">
    <source>
        <dbReference type="EMBL" id="HDY58006.1"/>
    </source>
</evidence>
<evidence type="ECO:0000256" key="4">
    <source>
        <dbReference type="ARBA" id="ARBA00022989"/>
    </source>
</evidence>
<comment type="caution">
    <text evidence="7">The sequence shown here is derived from an EMBL/GenBank/DDBJ whole genome shotgun (WGS) entry which is preliminary data.</text>
</comment>
<dbReference type="Pfam" id="PF01169">
    <property type="entry name" value="GDT1"/>
    <property type="match status" value="2"/>
</dbReference>
<evidence type="ECO:0000256" key="1">
    <source>
        <dbReference type="ARBA" id="ARBA00004141"/>
    </source>
</evidence>
<feature type="transmembrane region" description="Helical" evidence="6">
    <location>
        <begin position="68"/>
        <end position="86"/>
    </location>
</feature>
<name>A0A7V1EGY5_UNCW3</name>
<keyword evidence="4 6" id="KW-1133">Transmembrane helix</keyword>